<evidence type="ECO:0000256" key="3">
    <source>
        <dbReference type="ARBA" id="ARBA00022691"/>
    </source>
</evidence>
<gene>
    <name evidence="5" type="ORF">JVT61DRAFT_6888</name>
</gene>
<dbReference type="OrthoDB" id="2094832at2759"/>
<keyword evidence="3" id="KW-0949">S-adenosyl-L-methionine</keyword>
<dbReference type="SUPFAM" id="SSF53335">
    <property type="entry name" value="S-adenosyl-L-methionine-dependent methyltransferases"/>
    <property type="match status" value="1"/>
</dbReference>
<evidence type="ECO:0000256" key="2">
    <source>
        <dbReference type="ARBA" id="ARBA00022679"/>
    </source>
</evidence>
<name>A0A8I3A6J2_9AGAM</name>
<sequence>MVFTPDRKTAPPLDPSLYELDAESLAFFKSVTGIRDEDELKEHVLDVQRQAYGVVPYPCIRGFSFTRVTISKAPVYHDVLKLGQERPDALFLDIGCGFGNDARKAALDGFPDKQIVASDLRRELWDLGHALFCSNPKSFPATFLAGDIVDPAFLSPLANESNPLSKTKIDLSRVSTLNDLHGQVSAIWASSFFHMFSEMEQQQVARALASLLSPEPGSVIFGAHVALPSKGLLTGRISDRNVDMFCHDPESWKAMWVGRSAQGAPSECTTANTNGAQVADDAECGVDSDVGVFAPESVKVDANLVSTKCEGGDRWLWIMVWSVTRL</sequence>
<dbReference type="EMBL" id="JAGFBS010000023">
    <property type="protein sequence ID" value="KAG6373261.1"/>
    <property type="molecule type" value="Genomic_DNA"/>
</dbReference>
<dbReference type="PANTHER" id="PTHR35897:SF1">
    <property type="entry name" value="METHYLTRANSFERASE AUSD"/>
    <property type="match status" value="1"/>
</dbReference>
<organism evidence="5 6">
    <name type="scientific">Boletus reticuloceps</name>
    <dbReference type="NCBI Taxonomy" id="495285"/>
    <lineage>
        <taxon>Eukaryota</taxon>
        <taxon>Fungi</taxon>
        <taxon>Dikarya</taxon>
        <taxon>Basidiomycota</taxon>
        <taxon>Agaricomycotina</taxon>
        <taxon>Agaricomycetes</taxon>
        <taxon>Agaricomycetidae</taxon>
        <taxon>Boletales</taxon>
        <taxon>Boletineae</taxon>
        <taxon>Boletaceae</taxon>
        <taxon>Boletoideae</taxon>
        <taxon>Boletus</taxon>
    </lineage>
</organism>
<evidence type="ECO:0000256" key="1">
    <source>
        <dbReference type="ARBA" id="ARBA00005179"/>
    </source>
</evidence>
<keyword evidence="2" id="KW-0808">Transferase</keyword>
<dbReference type="Proteomes" id="UP000683000">
    <property type="component" value="Unassembled WGS sequence"/>
</dbReference>
<dbReference type="InterPro" id="IPR051654">
    <property type="entry name" value="Meroterpenoid_MTases"/>
</dbReference>
<dbReference type="AlphaFoldDB" id="A0A8I3A6J2"/>
<reference evidence="5" key="1">
    <citation type="submission" date="2021-03" db="EMBL/GenBank/DDBJ databases">
        <title>Evolutionary innovations through gain and loss of genes in the ectomycorrhizal Boletales.</title>
        <authorList>
            <person name="Wu G."/>
            <person name="Miyauchi S."/>
            <person name="Morin E."/>
            <person name="Yang Z.-L."/>
            <person name="Xu J."/>
            <person name="Martin F.M."/>
        </authorList>
    </citation>
    <scope>NUCLEOTIDE SEQUENCE</scope>
    <source>
        <strain evidence="5">BR01</strain>
    </source>
</reference>
<comment type="similarity">
    <text evidence="4">Belongs to the class I-like SAM-binding methyltransferase superfamily.</text>
</comment>
<proteinExistence type="inferred from homology"/>
<comment type="caution">
    <text evidence="5">The sequence shown here is derived from an EMBL/GenBank/DDBJ whole genome shotgun (WGS) entry which is preliminary data.</text>
</comment>
<evidence type="ECO:0000313" key="6">
    <source>
        <dbReference type="Proteomes" id="UP000683000"/>
    </source>
</evidence>
<evidence type="ECO:0000256" key="4">
    <source>
        <dbReference type="ARBA" id="ARBA00038314"/>
    </source>
</evidence>
<evidence type="ECO:0008006" key="7">
    <source>
        <dbReference type="Google" id="ProtNLM"/>
    </source>
</evidence>
<comment type="pathway">
    <text evidence="1">Secondary metabolite biosynthesis.</text>
</comment>
<dbReference type="InterPro" id="IPR029063">
    <property type="entry name" value="SAM-dependent_MTases_sf"/>
</dbReference>
<dbReference type="PANTHER" id="PTHR35897">
    <property type="entry name" value="METHYLTRANSFERASE AUSD"/>
    <property type="match status" value="1"/>
</dbReference>
<accession>A0A8I3A6J2</accession>
<dbReference type="GO" id="GO:0016740">
    <property type="term" value="F:transferase activity"/>
    <property type="evidence" value="ECO:0007669"/>
    <property type="project" value="UniProtKB-KW"/>
</dbReference>
<keyword evidence="6" id="KW-1185">Reference proteome</keyword>
<protein>
    <recommendedName>
        <fullName evidence="7">Methyltransferase domain-containing protein</fullName>
    </recommendedName>
</protein>
<evidence type="ECO:0000313" key="5">
    <source>
        <dbReference type="EMBL" id="KAG6373261.1"/>
    </source>
</evidence>
<dbReference type="Gene3D" id="3.40.50.150">
    <property type="entry name" value="Vaccinia Virus protein VP39"/>
    <property type="match status" value="1"/>
</dbReference>